<dbReference type="InterPro" id="IPR051907">
    <property type="entry name" value="DoxX-like_oxidoreductase"/>
</dbReference>
<dbReference type="Proteomes" id="UP000295357">
    <property type="component" value="Unassembled WGS sequence"/>
</dbReference>
<comment type="caution">
    <text evidence="8">The sequence shown here is derived from an EMBL/GenBank/DDBJ whole genome shotgun (WGS) entry which is preliminary data.</text>
</comment>
<dbReference type="RefSeq" id="WP_211343777.1">
    <property type="nucleotide sequence ID" value="NZ_JAUFPJ010000001.1"/>
</dbReference>
<evidence type="ECO:0000256" key="7">
    <source>
        <dbReference type="SAM" id="Phobius"/>
    </source>
</evidence>
<accession>A0A4R6NDR4</accession>
<proteinExistence type="inferred from homology"/>
<reference evidence="8 9" key="1">
    <citation type="submission" date="2019-03" db="EMBL/GenBank/DDBJ databases">
        <title>Genomic Encyclopedia of Type Strains, Phase IV (KMG-IV): sequencing the most valuable type-strain genomes for metagenomic binning, comparative biology and taxonomic classification.</title>
        <authorList>
            <person name="Goeker M."/>
        </authorList>
    </citation>
    <scope>NUCLEOTIDE SEQUENCE [LARGE SCALE GENOMIC DNA]</scope>
    <source>
        <strain evidence="8 9">DSM 25082</strain>
    </source>
</reference>
<dbReference type="AlphaFoldDB" id="A0A4R6NDR4"/>
<dbReference type="EMBL" id="SNXE01000001">
    <property type="protein sequence ID" value="TDP13165.1"/>
    <property type="molecule type" value="Genomic_DNA"/>
</dbReference>
<keyword evidence="6 7" id="KW-0472">Membrane</keyword>
<evidence type="ECO:0000256" key="4">
    <source>
        <dbReference type="ARBA" id="ARBA00022692"/>
    </source>
</evidence>
<evidence type="ECO:0000256" key="1">
    <source>
        <dbReference type="ARBA" id="ARBA00004651"/>
    </source>
</evidence>
<name>A0A4R6NDR4_9BURK</name>
<feature type="transmembrane region" description="Helical" evidence="7">
    <location>
        <begin position="55"/>
        <end position="76"/>
    </location>
</feature>
<evidence type="ECO:0000313" key="9">
    <source>
        <dbReference type="Proteomes" id="UP000295357"/>
    </source>
</evidence>
<dbReference type="InterPro" id="IPR032808">
    <property type="entry name" value="DoxX"/>
</dbReference>
<evidence type="ECO:0000256" key="3">
    <source>
        <dbReference type="ARBA" id="ARBA00022475"/>
    </source>
</evidence>
<comment type="subcellular location">
    <subcellularLocation>
        <location evidence="1">Cell membrane</location>
        <topology evidence="1">Multi-pass membrane protein</topology>
    </subcellularLocation>
</comment>
<feature type="transmembrane region" description="Helical" evidence="7">
    <location>
        <begin position="116"/>
        <end position="134"/>
    </location>
</feature>
<evidence type="ECO:0000256" key="5">
    <source>
        <dbReference type="ARBA" id="ARBA00022989"/>
    </source>
</evidence>
<evidence type="ECO:0000256" key="2">
    <source>
        <dbReference type="ARBA" id="ARBA00006679"/>
    </source>
</evidence>
<gene>
    <name evidence="8" type="ORF">DFR39_101639</name>
</gene>
<organism evidence="8 9">
    <name type="scientific">Roseateles asaccharophilus</name>
    <dbReference type="NCBI Taxonomy" id="582607"/>
    <lineage>
        <taxon>Bacteria</taxon>
        <taxon>Pseudomonadati</taxon>
        <taxon>Pseudomonadota</taxon>
        <taxon>Betaproteobacteria</taxon>
        <taxon>Burkholderiales</taxon>
        <taxon>Sphaerotilaceae</taxon>
        <taxon>Roseateles</taxon>
    </lineage>
</organism>
<keyword evidence="3" id="KW-1003">Cell membrane</keyword>
<comment type="similarity">
    <text evidence="2">Belongs to the DoxX family.</text>
</comment>
<dbReference type="Pfam" id="PF07681">
    <property type="entry name" value="DoxX"/>
    <property type="match status" value="1"/>
</dbReference>
<protein>
    <submittedName>
        <fullName evidence="8">Putative oxidoreductase</fullName>
    </submittedName>
</protein>
<keyword evidence="4 7" id="KW-0812">Transmembrane</keyword>
<sequence>MKFKPFPQLAQRQHMAWAALRCTLALLVAAHGVARLTHGAVRPFGDWLQAQGWPAGIWLASGITALEIAGPLLLVLGRGVRPLCLLLAGLYAMGIALVHARAGWFVVGLGRNGAEYSVLLIVCLLLLAWVQPTAPASSTHSRRFETP</sequence>
<dbReference type="GO" id="GO:0005886">
    <property type="term" value="C:plasma membrane"/>
    <property type="evidence" value="ECO:0007669"/>
    <property type="project" value="UniProtKB-SubCell"/>
</dbReference>
<feature type="transmembrane region" description="Helical" evidence="7">
    <location>
        <begin position="83"/>
        <end position="104"/>
    </location>
</feature>
<dbReference type="PANTHER" id="PTHR33452">
    <property type="entry name" value="OXIDOREDUCTASE CATD-RELATED"/>
    <property type="match status" value="1"/>
</dbReference>
<keyword evidence="9" id="KW-1185">Reference proteome</keyword>
<evidence type="ECO:0000256" key="6">
    <source>
        <dbReference type="ARBA" id="ARBA00023136"/>
    </source>
</evidence>
<dbReference type="PANTHER" id="PTHR33452:SF1">
    <property type="entry name" value="INNER MEMBRANE PROTEIN YPHA-RELATED"/>
    <property type="match status" value="1"/>
</dbReference>
<evidence type="ECO:0000313" key="8">
    <source>
        <dbReference type="EMBL" id="TDP13165.1"/>
    </source>
</evidence>
<keyword evidence="5 7" id="KW-1133">Transmembrane helix</keyword>